<organism evidence="1 2">
    <name type="scientific">Caerostris extrusa</name>
    <name type="common">Bark spider</name>
    <name type="synonym">Caerostris bankana</name>
    <dbReference type="NCBI Taxonomy" id="172846"/>
    <lineage>
        <taxon>Eukaryota</taxon>
        <taxon>Metazoa</taxon>
        <taxon>Ecdysozoa</taxon>
        <taxon>Arthropoda</taxon>
        <taxon>Chelicerata</taxon>
        <taxon>Arachnida</taxon>
        <taxon>Araneae</taxon>
        <taxon>Araneomorphae</taxon>
        <taxon>Entelegynae</taxon>
        <taxon>Araneoidea</taxon>
        <taxon>Araneidae</taxon>
        <taxon>Caerostris</taxon>
    </lineage>
</organism>
<sequence length="28" mass="3042">MDVGFAICWSDSTHTLLVTSADKTFAQP</sequence>
<comment type="caution">
    <text evidence="1">The sequence shown here is derived from an EMBL/GenBank/DDBJ whole genome shotgun (WGS) entry which is preliminary data.</text>
</comment>
<proteinExistence type="predicted"/>
<dbReference type="AlphaFoldDB" id="A0AAV4XP24"/>
<protein>
    <submittedName>
        <fullName evidence="1">Uncharacterized protein</fullName>
    </submittedName>
</protein>
<keyword evidence="2" id="KW-1185">Reference proteome</keyword>
<reference evidence="1 2" key="1">
    <citation type="submission" date="2021-06" db="EMBL/GenBank/DDBJ databases">
        <title>Caerostris extrusa draft genome.</title>
        <authorList>
            <person name="Kono N."/>
            <person name="Arakawa K."/>
        </authorList>
    </citation>
    <scope>NUCLEOTIDE SEQUENCE [LARGE SCALE GENOMIC DNA]</scope>
</reference>
<evidence type="ECO:0000313" key="2">
    <source>
        <dbReference type="Proteomes" id="UP001054945"/>
    </source>
</evidence>
<evidence type="ECO:0000313" key="1">
    <source>
        <dbReference type="EMBL" id="GIY95554.1"/>
    </source>
</evidence>
<dbReference type="EMBL" id="BPLR01017934">
    <property type="protein sequence ID" value="GIY95554.1"/>
    <property type="molecule type" value="Genomic_DNA"/>
</dbReference>
<accession>A0AAV4XP24</accession>
<dbReference type="Proteomes" id="UP001054945">
    <property type="component" value="Unassembled WGS sequence"/>
</dbReference>
<gene>
    <name evidence="1" type="ORF">CEXT_440141</name>
</gene>
<feature type="non-terminal residue" evidence="1">
    <location>
        <position position="28"/>
    </location>
</feature>
<name>A0AAV4XP24_CAEEX</name>